<keyword evidence="2" id="KW-1185">Reference proteome</keyword>
<protein>
    <submittedName>
        <fullName evidence="1">Uncharacterized protein</fullName>
    </submittedName>
</protein>
<evidence type="ECO:0000313" key="1">
    <source>
        <dbReference type="EMBL" id="KAG6954958.1"/>
    </source>
</evidence>
<gene>
    <name evidence="1" type="ORF">JG688_00012114</name>
</gene>
<name>A0A8J5INF3_9STRA</name>
<dbReference type="Proteomes" id="UP000709295">
    <property type="component" value="Unassembled WGS sequence"/>
</dbReference>
<proteinExistence type="predicted"/>
<accession>A0A8J5INF3</accession>
<dbReference type="AlphaFoldDB" id="A0A8J5INF3"/>
<evidence type="ECO:0000313" key="2">
    <source>
        <dbReference type="Proteomes" id="UP000709295"/>
    </source>
</evidence>
<sequence length="156" mass="17912">VEAFLRRHKFSIRRRTRERQSHPVDAEQNTEEFSKQVRLKMQERGVAVVYNADQTVYSRCQLRVCAYYTCGAEIVWVKCTGKVKERVVSMLLAASDGAKREHFLVFKTCASTKPDIARENKVVRHAFRCILCGEIKPLQHGVHIYGNAAGWLNSDL</sequence>
<organism evidence="1 2">
    <name type="scientific">Phytophthora aleatoria</name>
    <dbReference type="NCBI Taxonomy" id="2496075"/>
    <lineage>
        <taxon>Eukaryota</taxon>
        <taxon>Sar</taxon>
        <taxon>Stramenopiles</taxon>
        <taxon>Oomycota</taxon>
        <taxon>Peronosporomycetes</taxon>
        <taxon>Peronosporales</taxon>
        <taxon>Peronosporaceae</taxon>
        <taxon>Phytophthora</taxon>
    </lineage>
</organism>
<comment type="caution">
    <text evidence="1">The sequence shown here is derived from an EMBL/GenBank/DDBJ whole genome shotgun (WGS) entry which is preliminary data.</text>
</comment>
<reference evidence="1" key="1">
    <citation type="submission" date="2021-01" db="EMBL/GenBank/DDBJ databases">
        <title>Phytophthora aleatoria, a newly-described species from Pinus radiata is distinct from Phytophthora cactorum isolates based on comparative genomics.</title>
        <authorList>
            <person name="Mcdougal R."/>
            <person name="Panda P."/>
            <person name="Williams N."/>
            <person name="Studholme D.J."/>
        </authorList>
    </citation>
    <scope>NUCLEOTIDE SEQUENCE</scope>
    <source>
        <strain evidence="1">NZFS 4037</strain>
    </source>
</reference>
<feature type="non-terminal residue" evidence="1">
    <location>
        <position position="156"/>
    </location>
</feature>
<dbReference type="EMBL" id="JAENGY010000906">
    <property type="protein sequence ID" value="KAG6954958.1"/>
    <property type="molecule type" value="Genomic_DNA"/>
</dbReference>